<name>A0ABT8WPP0_9FLAO</name>
<dbReference type="EMBL" id="JAUOEL010000004">
    <property type="protein sequence ID" value="MDO5975139.1"/>
    <property type="molecule type" value="Genomic_DNA"/>
</dbReference>
<dbReference type="Gene3D" id="3.30.750.24">
    <property type="entry name" value="STAS domain"/>
    <property type="match status" value="1"/>
</dbReference>
<gene>
    <name evidence="2" type="ORF">Q4Q40_13150</name>
</gene>
<dbReference type="InterPro" id="IPR036513">
    <property type="entry name" value="STAS_dom_sf"/>
</dbReference>
<dbReference type="Proteomes" id="UP001176806">
    <property type="component" value="Unassembled WGS sequence"/>
</dbReference>
<comment type="caution">
    <text evidence="2">The sequence shown here is derived from an EMBL/GenBank/DDBJ whole genome shotgun (WGS) entry which is preliminary data.</text>
</comment>
<feature type="domain" description="STAS" evidence="1">
    <location>
        <begin position="11"/>
        <end position="92"/>
    </location>
</feature>
<keyword evidence="3" id="KW-1185">Reference proteome</keyword>
<evidence type="ECO:0000313" key="3">
    <source>
        <dbReference type="Proteomes" id="UP001176806"/>
    </source>
</evidence>
<protein>
    <submittedName>
        <fullName evidence="2">STAS domain-containing protein</fullName>
    </submittedName>
</protein>
<reference evidence="2" key="1">
    <citation type="submission" date="2023-07" db="EMBL/GenBank/DDBJ databases">
        <title>Two novel species in the genus Flavivirga.</title>
        <authorList>
            <person name="Kwon K."/>
        </authorList>
    </citation>
    <scope>NUCLEOTIDE SEQUENCE</scope>
    <source>
        <strain evidence="2">KACC 14158</strain>
    </source>
</reference>
<accession>A0ABT8WPP0</accession>
<evidence type="ECO:0000313" key="2">
    <source>
        <dbReference type="EMBL" id="MDO5975139.1"/>
    </source>
</evidence>
<dbReference type="PROSITE" id="PS50801">
    <property type="entry name" value="STAS"/>
    <property type="match status" value="1"/>
</dbReference>
<evidence type="ECO:0000259" key="1">
    <source>
        <dbReference type="PROSITE" id="PS50801"/>
    </source>
</evidence>
<sequence length="92" mass="10144">MALKITYKKGIFVTEGTINAMTALNFKNHIEAAIRDLEDLVINIENVTEIDTSGMEALRSIYASAIACDKKFYVVGTGCKEVYDDLYLSSVA</sequence>
<dbReference type="Pfam" id="PF01740">
    <property type="entry name" value="STAS"/>
    <property type="match status" value="1"/>
</dbReference>
<dbReference type="InterPro" id="IPR002645">
    <property type="entry name" value="STAS_dom"/>
</dbReference>
<dbReference type="SUPFAM" id="SSF52091">
    <property type="entry name" value="SpoIIaa-like"/>
    <property type="match status" value="1"/>
</dbReference>
<proteinExistence type="predicted"/>
<dbReference type="RefSeq" id="WP_303302308.1">
    <property type="nucleotide sequence ID" value="NZ_BAABDA010000035.1"/>
</dbReference>
<organism evidence="2 3">
    <name type="scientific">Flavivirga jejuensis</name>
    <dbReference type="NCBI Taxonomy" id="870487"/>
    <lineage>
        <taxon>Bacteria</taxon>
        <taxon>Pseudomonadati</taxon>
        <taxon>Bacteroidota</taxon>
        <taxon>Flavobacteriia</taxon>
        <taxon>Flavobacteriales</taxon>
        <taxon>Flavobacteriaceae</taxon>
        <taxon>Flavivirga</taxon>
    </lineage>
</organism>